<dbReference type="Pfam" id="PF21787">
    <property type="entry name" value="TNP-like_RNaseH_N"/>
    <property type="match status" value="1"/>
</dbReference>
<accession>A0A8S3RAV6</accession>
<dbReference type="AlphaFoldDB" id="A0A8S3RAV6"/>
<feature type="domain" description="Transposable element P transposase-like RNase H" evidence="2">
    <location>
        <begin position="335"/>
        <end position="419"/>
    </location>
</feature>
<evidence type="ECO:0000259" key="2">
    <source>
        <dbReference type="Pfam" id="PF21787"/>
    </source>
</evidence>
<reference evidence="3" key="1">
    <citation type="submission" date="2021-03" db="EMBL/GenBank/DDBJ databases">
        <authorList>
            <person name="Bekaert M."/>
        </authorList>
    </citation>
    <scope>NUCLEOTIDE SEQUENCE</scope>
</reference>
<keyword evidence="4" id="KW-1185">Reference proteome</keyword>
<feature type="region of interest" description="Disordered" evidence="1">
    <location>
        <begin position="664"/>
        <end position="694"/>
    </location>
</feature>
<proteinExistence type="predicted"/>
<dbReference type="InterPro" id="IPR048365">
    <property type="entry name" value="TNP-like_RNaseH_N"/>
</dbReference>
<evidence type="ECO:0000256" key="1">
    <source>
        <dbReference type="SAM" id="MobiDB-lite"/>
    </source>
</evidence>
<comment type="caution">
    <text evidence="3">The sequence shown here is derived from an EMBL/GenBank/DDBJ whole genome shotgun (WGS) entry which is preliminary data.</text>
</comment>
<gene>
    <name evidence="3" type="ORF">MEDL_20823</name>
</gene>
<organism evidence="3 4">
    <name type="scientific">Mytilus edulis</name>
    <name type="common">Blue mussel</name>
    <dbReference type="NCBI Taxonomy" id="6550"/>
    <lineage>
        <taxon>Eukaryota</taxon>
        <taxon>Metazoa</taxon>
        <taxon>Spiralia</taxon>
        <taxon>Lophotrochozoa</taxon>
        <taxon>Mollusca</taxon>
        <taxon>Bivalvia</taxon>
        <taxon>Autobranchia</taxon>
        <taxon>Pteriomorphia</taxon>
        <taxon>Mytilida</taxon>
        <taxon>Mytiloidea</taxon>
        <taxon>Mytilidae</taxon>
        <taxon>Mytilinae</taxon>
        <taxon>Mytilus</taxon>
    </lineage>
</organism>
<dbReference type="OrthoDB" id="6129029at2759"/>
<sequence>MTNINEMSNKSNLFNWIIDNIEEGAIDESIDLIDIKEKTAAEGTSVGNLIKQIYKNVKVKNARSKSNWCKMTKRYFGIKWKINTPVVLDISTFGTHIPIDFVLLSKTLSCITIGHFNKTIINGLKVLTEAQLKLDQTWTLMVMGKKIDPVSLGVDKTFNLPSCFEIIRQLRYCNGVEEVDESMQNKDFLKEHVSKLFDENSEQIRYRSKLCQKVLPFKKSHKASASCVHCKCLEKAVIVKNFQLEETTKKPLNENLNSTNATCIRSNTDQDVILSTEDNNDMSEILTKIFPECSDKMKLFLMSQKMAIERNPHGRRWNRDIVRLCLTLWCRSPKGVSSFDKLKSNKNERILASHALQLVFLGSTGFRFPFAHFPASTASGHELYLLVWQSVNRLMNFGFKIMFVSTDGAQTNRDLFKLLMPEFSSAKPVTCSFNNIYSNDKISFIMDVSHVIKKIRNNILKSGSESQCKRHMKFEGNFIEWNHFKRAYSWDISTHPFPVHHKLSQDHFYLTSEAKMRNHLAEDVLNADMYHLMKLYQQTLGESGSMLNATVKLLSNTSVLIANFRDNRAITDLSDDRLRQNHDVMDFFIKWEKVFNWTQLSSKKKCYRLKNNNASVIPSRLNSDVIENVFCQQRTLHSGANTNPTYLGYCHAMNSVILGQTTVSRKSNTGGDTAQPPTQQNQVKSVLKEQSQTN</sequence>
<evidence type="ECO:0000313" key="3">
    <source>
        <dbReference type="EMBL" id="CAG2206495.1"/>
    </source>
</evidence>
<dbReference type="Proteomes" id="UP000683360">
    <property type="component" value="Unassembled WGS sequence"/>
</dbReference>
<dbReference type="EMBL" id="CAJPWZ010001052">
    <property type="protein sequence ID" value="CAG2206495.1"/>
    <property type="molecule type" value="Genomic_DNA"/>
</dbReference>
<protein>
    <recommendedName>
        <fullName evidence="2">Transposable element P transposase-like RNase H domain-containing protein</fullName>
    </recommendedName>
</protein>
<evidence type="ECO:0000313" key="4">
    <source>
        <dbReference type="Proteomes" id="UP000683360"/>
    </source>
</evidence>
<name>A0A8S3RAV6_MYTED</name>